<comment type="caution">
    <text evidence="1">The sequence shown here is derived from an EMBL/GenBank/DDBJ whole genome shotgun (WGS) entry which is preliminary data.</text>
</comment>
<evidence type="ECO:0000313" key="1">
    <source>
        <dbReference type="EMBL" id="SAK72711.1"/>
    </source>
</evidence>
<gene>
    <name evidence="1" type="ORF">AWB82_04469</name>
</gene>
<dbReference type="Proteomes" id="UP000054596">
    <property type="component" value="Unassembled WGS sequence"/>
</dbReference>
<protein>
    <submittedName>
        <fullName evidence="1">Uncharacterized protein</fullName>
    </submittedName>
</protein>
<evidence type="ECO:0000313" key="2">
    <source>
        <dbReference type="Proteomes" id="UP000054596"/>
    </source>
</evidence>
<accession>A0A158BRU8</accession>
<dbReference type="AlphaFoldDB" id="A0A158BRU8"/>
<name>A0A158BRU8_9BURK</name>
<reference evidence="1" key="1">
    <citation type="submission" date="2016-01" db="EMBL/GenBank/DDBJ databases">
        <authorList>
            <person name="Peeters C."/>
        </authorList>
    </citation>
    <scope>NUCLEOTIDE SEQUENCE [LARGE SCALE GENOMIC DNA]</scope>
    <source>
        <strain evidence="1">LMG 29325</strain>
    </source>
</reference>
<organism evidence="1 2">
    <name type="scientific">Caballeronia glebae</name>
    <dbReference type="NCBI Taxonomy" id="1777143"/>
    <lineage>
        <taxon>Bacteria</taxon>
        <taxon>Pseudomonadati</taxon>
        <taxon>Pseudomonadota</taxon>
        <taxon>Betaproteobacteria</taxon>
        <taxon>Burkholderiales</taxon>
        <taxon>Burkholderiaceae</taxon>
        <taxon>Caballeronia</taxon>
    </lineage>
</organism>
<keyword evidence="2" id="KW-1185">Reference proteome</keyword>
<dbReference type="EMBL" id="FCOJ02000034">
    <property type="protein sequence ID" value="SAK72711.1"/>
    <property type="molecule type" value="Genomic_DNA"/>
</dbReference>
<proteinExistence type="predicted"/>
<sequence>MKRFIVLRSNSTTEVQRRPSGNLFPCVLLVLWSRISILDEIILEALPDQVIVVRRLAIDDGSTHLNQCVAIL</sequence>